<accession>A0ABU3DVB9</accession>
<evidence type="ECO:0000313" key="2">
    <source>
        <dbReference type="Proteomes" id="UP001253848"/>
    </source>
</evidence>
<dbReference type="Proteomes" id="UP001253848">
    <property type="component" value="Unassembled WGS sequence"/>
</dbReference>
<keyword evidence="2" id="KW-1185">Reference proteome</keyword>
<name>A0ABU3DVB9_9FLAO</name>
<protein>
    <submittedName>
        <fullName evidence="1">Uncharacterized protein</fullName>
    </submittedName>
</protein>
<dbReference type="RefSeq" id="WP_311500937.1">
    <property type="nucleotide sequence ID" value="NZ_JAVRHN010000013.1"/>
</dbReference>
<organism evidence="1 2">
    <name type="scientific">Autumnicola psychrophila</name>
    <dbReference type="NCBI Taxonomy" id="3075592"/>
    <lineage>
        <taxon>Bacteria</taxon>
        <taxon>Pseudomonadati</taxon>
        <taxon>Bacteroidota</taxon>
        <taxon>Flavobacteriia</taxon>
        <taxon>Flavobacteriales</taxon>
        <taxon>Flavobacteriaceae</taxon>
        <taxon>Autumnicola</taxon>
    </lineage>
</organism>
<proteinExistence type="predicted"/>
<evidence type="ECO:0000313" key="1">
    <source>
        <dbReference type="EMBL" id="MDT0687663.1"/>
    </source>
</evidence>
<comment type="caution">
    <text evidence="1">The sequence shown here is derived from an EMBL/GenBank/DDBJ whole genome shotgun (WGS) entry which is preliminary data.</text>
</comment>
<reference evidence="1 2" key="1">
    <citation type="submission" date="2023-09" db="EMBL/GenBank/DDBJ databases">
        <authorList>
            <person name="Rey-Velasco X."/>
        </authorList>
    </citation>
    <scope>NUCLEOTIDE SEQUENCE [LARGE SCALE GENOMIC DNA]</scope>
    <source>
        <strain evidence="1 2">F225</strain>
    </source>
</reference>
<dbReference type="EMBL" id="JAVRHN010000013">
    <property type="protein sequence ID" value="MDT0687663.1"/>
    <property type="molecule type" value="Genomic_DNA"/>
</dbReference>
<sequence length="446" mass="51852">MNSRKKETIKQHQGYKRFENDLKRRKQKSVLPNISIDSNSELLHLSLPYRTSFIKFFDKKFNSIPSESKSIKVPKRLSFTSDFDRTTRTFNNLHYALFRSKEFITIDFKNCKFLSIGTGTILQIMIQNFYSFKARFNDSRYKKITKELKIKPSSHLKTNKMLFALNIIDEFEGMDELEESGFLALDLKSGSKSKSNYKENIKGRLCTEVNDFVNKSMSPSGYELQPKASKYLQNLLGEILGNAEDHSELNTYYINGVSFKEPDDSDLTIELNLCIVNYGYSFYEGFKKTEEKNIIVRDKMRRYYFNHMNILGGKHDGNFTEESLYTLYGLQEGVSRLKYDEKSRGNGTMNFIKAFINLGKFAKEKAIYKPQMNLISGHTVITCTDEYAPYEKDMRFWLSLNKEQNLGKLPDRKCIFANKESFPGTILQVKIFMNKENFSKVVKNGG</sequence>
<gene>
    <name evidence="1" type="ORF">RM541_14940</name>
</gene>